<comment type="caution">
    <text evidence="2">The sequence shown here is derived from an EMBL/GenBank/DDBJ whole genome shotgun (WGS) entry which is preliminary data.</text>
</comment>
<name>A0AAE0FQH0_9CHLO</name>
<keyword evidence="1" id="KW-1133">Transmembrane helix</keyword>
<keyword evidence="1" id="KW-0812">Transmembrane</keyword>
<evidence type="ECO:0000313" key="2">
    <source>
        <dbReference type="EMBL" id="KAK3263858.1"/>
    </source>
</evidence>
<proteinExistence type="predicted"/>
<dbReference type="EMBL" id="LGRX02014990">
    <property type="protein sequence ID" value="KAK3263858.1"/>
    <property type="molecule type" value="Genomic_DNA"/>
</dbReference>
<gene>
    <name evidence="2" type="ORF">CYMTET_27364</name>
</gene>
<organism evidence="2 3">
    <name type="scientific">Cymbomonas tetramitiformis</name>
    <dbReference type="NCBI Taxonomy" id="36881"/>
    <lineage>
        <taxon>Eukaryota</taxon>
        <taxon>Viridiplantae</taxon>
        <taxon>Chlorophyta</taxon>
        <taxon>Pyramimonadophyceae</taxon>
        <taxon>Pyramimonadales</taxon>
        <taxon>Pyramimonadaceae</taxon>
        <taxon>Cymbomonas</taxon>
    </lineage>
</organism>
<protein>
    <submittedName>
        <fullName evidence="2">Uncharacterized protein</fullName>
    </submittedName>
</protein>
<evidence type="ECO:0000313" key="3">
    <source>
        <dbReference type="Proteomes" id="UP001190700"/>
    </source>
</evidence>
<dbReference type="AlphaFoldDB" id="A0AAE0FQH0"/>
<accession>A0AAE0FQH0</accession>
<evidence type="ECO:0000256" key="1">
    <source>
        <dbReference type="SAM" id="Phobius"/>
    </source>
</evidence>
<feature type="transmembrane region" description="Helical" evidence="1">
    <location>
        <begin position="95"/>
        <end position="124"/>
    </location>
</feature>
<keyword evidence="1" id="KW-0472">Membrane</keyword>
<reference evidence="2 3" key="1">
    <citation type="journal article" date="2015" name="Genome Biol. Evol.">
        <title>Comparative Genomics of a Bacterivorous Green Alga Reveals Evolutionary Causalities and Consequences of Phago-Mixotrophic Mode of Nutrition.</title>
        <authorList>
            <person name="Burns J.A."/>
            <person name="Paasch A."/>
            <person name="Narechania A."/>
            <person name="Kim E."/>
        </authorList>
    </citation>
    <scope>NUCLEOTIDE SEQUENCE [LARGE SCALE GENOMIC DNA]</scope>
    <source>
        <strain evidence="2 3">PLY_AMNH</strain>
    </source>
</reference>
<keyword evidence="3" id="KW-1185">Reference proteome</keyword>
<dbReference type="Proteomes" id="UP001190700">
    <property type="component" value="Unassembled WGS sequence"/>
</dbReference>
<sequence>MSVAYSPVLPLENGEFDFQPQADLVQVLQHCHYWVPDARRVLKAWRVLKQVYHHSRMAMSPAFVRCGLRQVAEVELLLKTVDVGVPADGGGGGGAVAAIVIVCVLTLVVAAVVAVAFLVVVELLTRAIVLPRVLLNQTPAQHQWVEQTVPRAKIHLHISDAEGAFHTPQGAGLLQHESGGEGALLQHLHDVR</sequence>